<keyword evidence="4 7" id="KW-0812">Transmembrane</keyword>
<dbReference type="GO" id="GO:0005886">
    <property type="term" value="C:plasma membrane"/>
    <property type="evidence" value="ECO:0007669"/>
    <property type="project" value="UniProtKB-SubCell"/>
</dbReference>
<comment type="subcellular location">
    <subcellularLocation>
        <location evidence="1 7">Cell membrane</location>
        <topology evidence="1 7">Multi-pass membrane protein</topology>
    </subcellularLocation>
</comment>
<accession>A0A939E1A9</accession>
<dbReference type="SUPFAM" id="SSF161098">
    <property type="entry name" value="MetI-like"/>
    <property type="match status" value="1"/>
</dbReference>
<keyword evidence="6 7" id="KW-0472">Membrane</keyword>
<organism evidence="9 10">
    <name type="scientific">Corynebacterium mendelii</name>
    <dbReference type="NCBI Taxonomy" id="2765362"/>
    <lineage>
        <taxon>Bacteria</taxon>
        <taxon>Bacillati</taxon>
        <taxon>Actinomycetota</taxon>
        <taxon>Actinomycetes</taxon>
        <taxon>Mycobacteriales</taxon>
        <taxon>Corynebacteriaceae</taxon>
        <taxon>Corynebacterium</taxon>
    </lineage>
</organism>
<dbReference type="GO" id="GO:0055085">
    <property type="term" value="P:transmembrane transport"/>
    <property type="evidence" value="ECO:0007669"/>
    <property type="project" value="InterPro"/>
</dbReference>
<dbReference type="PROSITE" id="PS50928">
    <property type="entry name" value="ABC_TM1"/>
    <property type="match status" value="1"/>
</dbReference>
<feature type="transmembrane region" description="Helical" evidence="7">
    <location>
        <begin position="246"/>
        <end position="265"/>
    </location>
</feature>
<evidence type="ECO:0000313" key="10">
    <source>
        <dbReference type="Proteomes" id="UP000664332"/>
    </source>
</evidence>
<gene>
    <name evidence="9" type="ORF">JZY06_03560</name>
</gene>
<evidence type="ECO:0000313" key="9">
    <source>
        <dbReference type="EMBL" id="MBN9643707.1"/>
    </source>
</evidence>
<keyword evidence="3" id="KW-1003">Cell membrane</keyword>
<sequence>MKKRVGVHPGGLIFNYVFLTILSIIAVFPLLWIILSSFKGAGELAQHPLDFFPRDFTLDHYDTVINELGFLYNMRNSIVIATVSTIITLVVSLLGSYGIVRFFPRVGKYLTRMLITTYMFPPILLAVPYTVTMVSLGLINSYVGLVIAYLSFSIPFAIWMLIGFFQTVPLEIEEAAAIDGMGIFGVFSKIACPLILPGIVATAVYTFINTFNEFLYALLFINSTSKMPVAVALYSLTGSEVLDWGAMMAASVLVIIPSVLFFMAIQRHIAAGLSEGSIK</sequence>
<feature type="transmembrane region" description="Helical" evidence="7">
    <location>
        <begin position="12"/>
        <end position="35"/>
    </location>
</feature>
<comment type="caution">
    <text evidence="9">The sequence shown here is derived from an EMBL/GenBank/DDBJ whole genome shotgun (WGS) entry which is preliminary data.</text>
</comment>
<dbReference type="PANTHER" id="PTHR32243:SF18">
    <property type="entry name" value="INNER MEMBRANE ABC TRANSPORTER PERMEASE PROTEIN YCJP"/>
    <property type="match status" value="1"/>
</dbReference>
<evidence type="ECO:0000256" key="7">
    <source>
        <dbReference type="RuleBase" id="RU363032"/>
    </source>
</evidence>
<comment type="similarity">
    <text evidence="7">Belongs to the binding-protein-dependent transport system permease family.</text>
</comment>
<reference evidence="9" key="1">
    <citation type="submission" date="2021-03" db="EMBL/GenBank/DDBJ databases">
        <authorList>
            <person name="Sun Q."/>
        </authorList>
    </citation>
    <scope>NUCLEOTIDE SEQUENCE</scope>
    <source>
        <strain evidence="9">CCM 8862</strain>
    </source>
</reference>
<feature type="domain" description="ABC transmembrane type-1" evidence="8">
    <location>
        <begin position="74"/>
        <end position="265"/>
    </location>
</feature>
<feature type="transmembrane region" description="Helical" evidence="7">
    <location>
        <begin position="115"/>
        <end position="136"/>
    </location>
</feature>
<feature type="transmembrane region" description="Helical" evidence="7">
    <location>
        <begin position="78"/>
        <end position="103"/>
    </location>
</feature>
<dbReference type="PANTHER" id="PTHR32243">
    <property type="entry name" value="MALTOSE TRANSPORT SYSTEM PERMEASE-RELATED"/>
    <property type="match status" value="1"/>
</dbReference>
<evidence type="ECO:0000259" key="8">
    <source>
        <dbReference type="PROSITE" id="PS50928"/>
    </source>
</evidence>
<evidence type="ECO:0000256" key="6">
    <source>
        <dbReference type="ARBA" id="ARBA00023136"/>
    </source>
</evidence>
<feature type="transmembrane region" description="Helical" evidence="7">
    <location>
        <begin position="186"/>
        <end position="208"/>
    </location>
</feature>
<dbReference type="CDD" id="cd06261">
    <property type="entry name" value="TM_PBP2"/>
    <property type="match status" value="1"/>
</dbReference>
<dbReference type="InterPro" id="IPR050901">
    <property type="entry name" value="BP-dep_ABC_trans_perm"/>
</dbReference>
<evidence type="ECO:0000256" key="5">
    <source>
        <dbReference type="ARBA" id="ARBA00022989"/>
    </source>
</evidence>
<evidence type="ECO:0000256" key="4">
    <source>
        <dbReference type="ARBA" id="ARBA00022692"/>
    </source>
</evidence>
<keyword evidence="10" id="KW-1185">Reference proteome</keyword>
<keyword evidence="5 7" id="KW-1133">Transmembrane helix</keyword>
<dbReference type="InterPro" id="IPR035906">
    <property type="entry name" value="MetI-like_sf"/>
</dbReference>
<dbReference type="Gene3D" id="1.10.3720.10">
    <property type="entry name" value="MetI-like"/>
    <property type="match status" value="1"/>
</dbReference>
<dbReference type="InterPro" id="IPR000515">
    <property type="entry name" value="MetI-like"/>
</dbReference>
<protein>
    <submittedName>
        <fullName evidence="9">Carbohydrate ABC transporter permease</fullName>
    </submittedName>
</protein>
<evidence type="ECO:0000256" key="1">
    <source>
        <dbReference type="ARBA" id="ARBA00004651"/>
    </source>
</evidence>
<dbReference type="AlphaFoldDB" id="A0A939E1A9"/>
<keyword evidence="2 7" id="KW-0813">Transport</keyword>
<dbReference type="Pfam" id="PF00528">
    <property type="entry name" value="BPD_transp_1"/>
    <property type="match status" value="1"/>
</dbReference>
<feature type="transmembrane region" description="Helical" evidence="7">
    <location>
        <begin position="142"/>
        <end position="165"/>
    </location>
</feature>
<evidence type="ECO:0000256" key="2">
    <source>
        <dbReference type="ARBA" id="ARBA00022448"/>
    </source>
</evidence>
<evidence type="ECO:0000256" key="3">
    <source>
        <dbReference type="ARBA" id="ARBA00022475"/>
    </source>
</evidence>
<dbReference type="Proteomes" id="UP000664332">
    <property type="component" value="Unassembled WGS sequence"/>
</dbReference>
<dbReference type="EMBL" id="JAFLEQ010000008">
    <property type="protein sequence ID" value="MBN9643707.1"/>
    <property type="molecule type" value="Genomic_DNA"/>
</dbReference>
<proteinExistence type="inferred from homology"/>
<dbReference type="RefSeq" id="WP_207118448.1">
    <property type="nucleotide sequence ID" value="NZ_JAFLEQ010000008.1"/>
</dbReference>
<name>A0A939E1A9_9CORY</name>